<dbReference type="PANTHER" id="PTHR13162">
    <property type="entry name" value="CCR4-NOT TRANSCRIPTION COMPLEX"/>
    <property type="match status" value="1"/>
</dbReference>
<feature type="domain" description="CCR4-NOT transcription complex subunit 1 TTP binding" evidence="11">
    <location>
        <begin position="883"/>
        <end position="1048"/>
    </location>
</feature>
<comment type="caution">
    <text evidence="14">The sequence shown here is derived from an EMBL/GenBank/DDBJ whole genome shotgun (WGS) entry which is preliminary data.</text>
</comment>
<evidence type="ECO:0000313" key="14">
    <source>
        <dbReference type="EMBL" id="CAL8110376.1"/>
    </source>
</evidence>
<evidence type="ECO:0000313" key="15">
    <source>
        <dbReference type="Proteomes" id="UP001642540"/>
    </source>
</evidence>
<dbReference type="InterPro" id="IPR024557">
    <property type="entry name" value="CNOT1_dom_4"/>
</dbReference>
<dbReference type="Proteomes" id="UP001642540">
    <property type="component" value="Unassembled WGS sequence"/>
</dbReference>
<evidence type="ECO:0000256" key="1">
    <source>
        <dbReference type="ARBA" id="ARBA00004123"/>
    </source>
</evidence>
<feature type="region of interest" description="Disordered" evidence="7">
    <location>
        <begin position="1369"/>
        <end position="1401"/>
    </location>
</feature>
<keyword evidence="3" id="KW-0805">Transcription regulation</keyword>
<evidence type="ECO:0000259" key="8">
    <source>
        <dbReference type="Pfam" id="PF04054"/>
    </source>
</evidence>
<name>A0ABP1QR50_9HEXA</name>
<dbReference type="Gene3D" id="1.25.40.800">
    <property type="match status" value="1"/>
</dbReference>
<dbReference type="Gene3D" id="1.25.40.180">
    <property type="match status" value="1"/>
</dbReference>
<proteinExistence type="inferred from homology"/>
<dbReference type="Pfam" id="PF16418">
    <property type="entry name" value="CNOT1_HEAT"/>
    <property type="match status" value="1"/>
</dbReference>
<keyword evidence="2" id="KW-0678">Repressor</keyword>
<dbReference type="InterPro" id="IPR007196">
    <property type="entry name" value="CCR4-Not_Not1_C"/>
</dbReference>
<feature type="domain" description="CCR4-NOT transcription complex subunit 1-like NOT1 connector" evidence="13">
    <location>
        <begin position="1757"/>
        <end position="1963"/>
    </location>
</feature>
<keyword evidence="15" id="KW-1185">Reference proteome</keyword>
<dbReference type="InterPro" id="IPR040398">
    <property type="entry name" value="Not1"/>
</dbReference>
<sequence length="2552" mass="282569">MNLDSSIFALTQIDILVRNLKSENLDSVWSVISELIRIYGSLAERQFLYSLISLVVQSEKTCTDEADQPSSSPDFVITARELLETKYQVDFTRPTVTTALSATLEKSEQPAENFLNHFITALNLSSIDAVVCAIALQSHATSLTLFVDEKVAALVREILIQETSTSQIQQTLLQKINQLHAILQYLYQHPEGLSLEERNKFIDRIKGAFIQSGTCPKILLPFLTKYSAPPPDSLEEMEPEVGGSVNNAQSVNMTFDPGVVEFVLEHGIGICATVEECRATLMTVGTNKINPATVARIINGMLKAQDVLNLQTQSSQHQNIWGDTPPLSSSVGKDKLSGDSTGAMWNGKVFVQAVLELVPNFAWKDVFRELDFPGFFVKDGNGFRALMEALKYGLHLQGQSRAEQFPIDSFYRRWVNTEGQLSLIRSCLNPANSDIFSFADYPYHSVSVDMLKTSGEKTYDMKEISVWKSVELLDLLLSLSDGGHYSVVQEIFQFPVLHCPDILLAGLIQISSPMNMLRQELMGVLFPVFLNNHVNSGVILQYAWHSGPSSIRPIMMHAMAEWYLRGDYDQTRLSRILDVAQDLKVLHLLLNANSFIFIIDLACLASRREFLKLDKWLSDKIREHGEPFVASLVKVLNRRAPYILGKEESIPKAVQLSPETVGTMIQCLHQCIGKVNHELGETIISMVTTYNMLLNKSRPISSQPQAPPGVMRPQHRSVNPLEAAFSINPSPTPGQLFAPQPDPLAALGTSLASLNLTGNTSNAGSFGYNPLGPTPGSPSRLLGPNFNSQNPAVSAAAYPMLSGLQLGPGGGGPNVSVSASAALMGTMANPMGMLSTRLGANNPPGPGAAGPSQPSAIGSAPTGPTEKRGLPDNALLFSEIQPNEISKEAEDEANSYFHRIYSKHPDPTMSIDEVLDLLKRFQDSAVRREREVFTCMLRNLFDEYKFFPQYPDKELHTTAQLFGGIIEHGLVTTYLQLGVALRFVVDALKKPPGSKMYYFGLAAVDRFKSRLKEYPQYCQHLASIPHFQEFPSHLVEYIEYGTRSQEPPRTRTGPTTMAPIGTTGTSVNGSTGPSTVSNQQATSTAGGTKAGATSSASVTAPKTSSSAAPGPSISGRPSIANATNITTLLVATEKDEKITPPPEGIQDKTAFIFNNLNQMNLTPKCEELKEIIGNDYWPWVSQYLVMKRASIELNFHTLYSNLLDTLKTKELNIQVLKETHRNIKILLRTDKSAGNFSDRALLKNLGHWLGMITLMKNKAIILDDLDIKSLIVEAYRKGLQDLLYVVPFAAKIMESCARSIVFKPPCPWTMGILNVLGELHREPDMKLNLKFEIEVLCKALNIEVSELQPQGILKDEVVYKIMVPQLSYPQREPTSRTAPRERDPEPISRPPPAVTESNVLPQKQSLVPITTESIAAPPPPIVIPSATPISQQQTVDEISTASTPPPASTQGHLHATTTITGLSSTPTLPSVSQEPKFSYMDVDTSNLNGLLAHIAINNQLPLFQANPGLKQHVRPSVEKAIQELLHPVVDRSIKYTISACEQIIKKDFALDPEENRMRAAAHHMMRYLTAGMAMITSRDHIFLAISGNLKSAFLAGLRNPNPSQQIKDMAEQASSLIATENMELACAFMQKTAVEKSLLEIDKRLAQEYEVRKQAKLEGRRYCDPQMLSYQMERMPEPIRVKPVSTNGPVNQQLAVYEDFSRNIPGFLPPSEGEIPFLTPKFPGLPVSTPVPSVISNALPPNAITQTQPAAADDLVSIYDKLIAELDIHLQGLALSHSPASHQLASGVRALLDAIVIARSSRSVVAAITLLQKAVEGLLEGLAAFPNDTEILRFRDAHLMVLKALQDTRAFGQQWVNRQVTKCLIESRPELKYNTEAVDTLIRANLVNMLQFDAHLATAMEKGTNVLAMAFAMQLVQMYLVDERYSTNVTESDLYHTVDMLARCATVNRQHPEGLVHLIEVLRNSHENSSFGGDRVPGAATLHSGMNQSRDYDDPQGLVEKSEILLREWIRLYLTQGTPRDSNKAFSAFVPELNGAGILKSDEVINRFFRICVQCCINQVYQGLQAGGLSLVRGKCYQSVDALVRLVALLIKNIGDTVSVQPKVNILNKFLGIVAGILIQDHEVQKNDFQQLPFHRLFIMLFYDLNMSDPVFEAIGMQILAGFSNILHILNPSKVPGFAYAWLEIIGNRMFIARMLALAADQKCWAMYCQLLLDLFKFLQPFLRNAELAKPVATLYRGTLRVLLVILHDFPDFLCDYCYHFLDAIPPNCIQMRNLVLSAFPRNMRLPDPFTANLKFEMLADTAMPPRILSNVGAMIQPPKFKQDLDSYLKTRAPVTFLSELRTNLQVTNEMGTRYNIPLLNALVLYVGSQHITVIRQRGQTPNMSTVAHTSHMDIFQNLAVDLDTEGRYLFLNALSNQLRFPSSHTHYFSLVILYLFAQSNTEVVQEQITRVLLERLVVNRPHPWGLLVTFIELIKNPTYKFWQHEFVHCAPEVEKLFESVARSCMVTKANSGPPSGNQSVLGVGNTNTSGPGSNGSSMLVLDTSPEGLSVE</sequence>
<evidence type="ECO:0000259" key="13">
    <source>
        <dbReference type="Pfam" id="PF23590"/>
    </source>
</evidence>
<evidence type="ECO:0000256" key="3">
    <source>
        <dbReference type="ARBA" id="ARBA00023015"/>
    </source>
</evidence>
<dbReference type="Pfam" id="PF16415">
    <property type="entry name" value="CNOT1_CAF1_bind"/>
    <property type="match status" value="1"/>
</dbReference>
<reference evidence="14 15" key="1">
    <citation type="submission" date="2024-08" db="EMBL/GenBank/DDBJ databases">
        <authorList>
            <person name="Cucini C."/>
            <person name="Frati F."/>
        </authorList>
    </citation>
    <scope>NUCLEOTIDE SEQUENCE [LARGE SCALE GENOMIC DNA]</scope>
</reference>
<evidence type="ECO:0000259" key="9">
    <source>
        <dbReference type="Pfam" id="PF12842"/>
    </source>
</evidence>
<dbReference type="InterPro" id="IPR032191">
    <property type="entry name" value="CNOT1_CAF1_bind"/>
</dbReference>
<dbReference type="InterPro" id="IPR032194">
    <property type="entry name" value="CNOT1_HEAT"/>
</dbReference>
<evidence type="ECO:0000259" key="12">
    <source>
        <dbReference type="Pfam" id="PF16418"/>
    </source>
</evidence>
<dbReference type="Pfam" id="PF23590">
    <property type="entry name" value="NOT1_connector"/>
    <property type="match status" value="1"/>
</dbReference>
<accession>A0ABP1QR50</accession>
<dbReference type="Pfam" id="PF16417">
    <property type="entry name" value="CNOT1_TTP_bind"/>
    <property type="match status" value="1"/>
</dbReference>
<dbReference type="CDD" id="cd20710">
    <property type="entry name" value="NOT1_connector"/>
    <property type="match status" value="1"/>
</dbReference>
<dbReference type="Pfam" id="PF12842">
    <property type="entry name" value="DUF3819"/>
    <property type="match status" value="1"/>
</dbReference>
<feature type="compositionally biased region" description="Polar residues" evidence="7">
    <location>
        <begin position="2510"/>
        <end position="2521"/>
    </location>
</feature>
<keyword evidence="4" id="KW-0804">Transcription</keyword>
<evidence type="ECO:0000256" key="5">
    <source>
        <dbReference type="ARBA" id="ARBA00023242"/>
    </source>
</evidence>
<dbReference type="Gene3D" id="1.25.40.840">
    <property type="entry name" value="CCR4-NOT transcription complex subunit 1 TTP binding domain"/>
    <property type="match status" value="1"/>
</dbReference>
<feature type="compositionally biased region" description="Polar residues" evidence="7">
    <location>
        <begin position="1431"/>
        <end position="1442"/>
    </location>
</feature>
<feature type="compositionally biased region" description="Low complexity" evidence="7">
    <location>
        <begin position="2525"/>
        <end position="2538"/>
    </location>
</feature>
<evidence type="ECO:0000256" key="7">
    <source>
        <dbReference type="SAM" id="MobiDB-lite"/>
    </source>
</evidence>
<evidence type="ECO:0000259" key="11">
    <source>
        <dbReference type="Pfam" id="PF16417"/>
    </source>
</evidence>
<dbReference type="InterPro" id="IPR032193">
    <property type="entry name" value="CNOT1_TTP_bind"/>
</dbReference>
<feature type="compositionally biased region" description="Low complexity" evidence="7">
    <location>
        <begin position="849"/>
        <end position="861"/>
    </location>
</feature>
<feature type="region of interest" description="Disordered" evidence="7">
    <location>
        <begin position="2510"/>
        <end position="2552"/>
    </location>
</feature>
<evidence type="ECO:0000256" key="2">
    <source>
        <dbReference type="ARBA" id="ARBA00022491"/>
    </source>
</evidence>
<feature type="domain" description="CCR4-NOT transcription complex subunit 1" evidence="9">
    <location>
        <begin position="1507"/>
        <end position="1656"/>
    </location>
</feature>
<feature type="domain" description="CCR4-NOT transcription complex subunit 1 CAF1-binding" evidence="10">
    <location>
        <begin position="1138"/>
        <end position="1356"/>
    </location>
</feature>
<dbReference type="InterPro" id="IPR038535">
    <property type="entry name" value="CNOT1_TTP_bind_sf"/>
</dbReference>
<feature type="compositionally biased region" description="Polar residues" evidence="7">
    <location>
        <begin position="1042"/>
        <end position="1055"/>
    </location>
</feature>
<evidence type="ECO:0008006" key="16">
    <source>
        <dbReference type="Google" id="ProtNLM"/>
    </source>
</evidence>
<dbReference type="PANTHER" id="PTHR13162:SF8">
    <property type="entry name" value="CCR4-NOT TRANSCRIPTION COMPLEX SUBUNIT 1"/>
    <property type="match status" value="1"/>
</dbReference>
<evidence type="ECO:0000259" key="10">
    <source>
        <dbReference type="Pfam" id="PF16415"/>
    </source>
</evidence>
<feature type="region of interest" description="Disordered" evidence="7">
    <location>
        <begin position="1424"/>
        <end position="1453"/>
    </location>
</feature>
<feature type="region of interest" description="Disordered" evidence="7">
    <location>
        <begin position="835"/>
        <end position="870"/>
    </location>
</feature>
<protein>
    <recommendedName>
        <fullName evidence="16">CCR4-NOT transcription complex subunit 1</fullName>
    </recommendedName>
</protein>
<organism evidence="14 15">
    <name type="scientific">Orchesella dallaii</name>
    <dbReference type="NCBI Taxonomy" id="48710"/>
    <lineage>
        <taxon>Eukaryota</taxon>
        <taxon>Metazoa</taxon>
        <taxon>Ecdysozoa</taxon>
        <taxon>Arthropoda</taxon>
        <taxon>Hexapoda</taxon>
        <taxon>Collembola</taxon>
        <taxon>Entomobryomorpha</taxon>
        <taxon>Entomobryoidea</taxon>
        <taxon>Orchesellidae</taxon>
        <taxon>Orchesellinae</taxon>
        <taxon>Orchesella</taxon>
    </lineage>
</organism>
<dbReference type="EMBL" id="CAXLJM020000045">
    <property type="protein sequence ID" value="CAL8110376.1"/>
    <property type="molecule type" value="Genomic_DNA"/>
</dbReference>
<feature type="domain" description="CCR4-NOT transcription complex subunit 1 HEAT repeat" evidence="12">
    <location>
        <begin position="519"/>
        <end position="668"/>
    </location>
</feature>
<comment type="subcellular location">
    <subcellularLocation>
        <location evidence="1">Nucleus</location>
    </subcellularLocation>
</comment>
<evidence type="ECO:0000256" key="6">
    <source>
        <dbReference type="ARBA" id="ARBA00025717"/>
    </source>
</evidence>
<feature type="region of interest" description="Disordered" evidence="7">
    <location>
        <begin position="1042"/>
        <end position="1119"/>
    </location>
</feature>
<dbReference type="InterPro" id="IPR055454">
    <property type="entry name" value="CNOT1-like_NOT1_connector"/>
</dbReference>
<feature type="compositionally biased region" description="Low complexity" evidence="7">
    <location>
        <begin position="1061"/>
        <end position="1119"/>
    </location>
</feature>
<keyword evidence="5" id="KW-0539">Nucleus</keyword>
<evidence type="ECO:0000256" key="4">
    <source>
        <dbReference type="ARBA" id="ARBA00023163"/>
    </source>
</evidence>
<dbReference type="Pfam" id="PF04054">
    <property type="entry name" value="Not1"/>
    <property type="match status" value="1"/>
</dbReference>
<dbReference type="Gene3D" id="1.25.40.790">
    <property type="match status" value="1"/>
</dbReference>
<gene>
    <name evidence="14" type="ORF">ODALV1_LOCUS14199</name>
</gene>
<feature type="domain" description="CCR4-Not complex component Not1 C-terminal" evidence="8">
    <location>
        <begin position="2143"/>
        <end position="2502"/>
    </location>
</feature>
<comment type="similarity">
    <text evidence="6">Belongs to the CNOT1 family.</text>
</comment>